<feature type="region of interest" description="Disordered" evidence="1">
    <location>
        <begin position="216"/>
        <end position="236"/>
    </location>
</feature>
<dbReference type="Gene3D" id="3.40.30.10">
    <property type="entry name" value="Glutaredoxin"/>
    <property type="match status" value="1"/>
</dbReference>
<feature type="compositionally biased region" description="Polar residues" evidence="1">
    <location>
        <begin position="1523"/>
        <end position="1538"/>
    </location>
</feature>
<feature type="compositionally biased region" description="Polar residues" evidence="1">
    <location>
        <begin position="1202"/>
        <end position="1215"/>
    </location>
</feature>
<feature type="region of interest" description="Disordered" evidence="1">
    <location>
        <begin position="1260"/>
        <end position="1327"/>
    </location>
</feature>
<protein>
    <submittedName>
        <fullName evidence="2">Uncharacterized protein</fullName>
    </submittedName>
</protein>
<evidence type="ECO:0000313" key="2">
    <source>
        <dbReference type="EMBL" id="WFD43185.1"/>
    </source>
</evidence>
<feature type="compositionally biased region" description="Basic and acidic residues" evidence="1">
    <location>
        <begin position="1038"/>
        <end position="1052"/>
    </location>
</feature>
<feature type="compositionally biased region" description="Polar residues" evidence="1">
    <location>
        <begin position="499"/>
        <end position="519"/>
    </location>
</feature>
<feature type="compositionally biased region" description="Basic and acidic residues" evidence="1">
    <location>
        <begin position="476"/>
        <end position="497"/>
    </location>
</feature>
<dbReference type="Pfam" id="PF04908">
    <property type="entry name" value="SH3BGR"/>
    <property type="match status" value="1"/>
</dbReference>
<gene>
    <name evidence="2" type="ORF">MPSI1_001840</name>
</gene>
<feature type="compositionally biased region" description="Polar residues" evidence="1">
    <location>
        <begin position="185"/>
        <end position="196"/>
    </location>
</feature>
<feature type="compositionally biased region" description="Low complexity" evidence="1">
    <location>
        <begin position="809"/>
        <end position="826"/>
    </location>
</feature>
<feature type="compositionally biased region" description="Basic and acidic residues" evidence="1">
    <location>
        <begin position="762"/>
        <end position="773"/>
    </location>
</feature>
<feature type="compositionally biased region" description="Basic and acidic residues" evidence="1">
    <location>
        <begin position="583"/>
        <end position="596"/>
    </location>
</feature>
<feature type="compositionally biased region" description="Basic and acidic residues" evidence="1">
    <location>
        <begin position="1402"/>
        <end position="1417"/>
    </location>
</feature>
<feature type="compositionally biased region" description="Basic and acidic residues" evidence="1">
    <location>
        <begin position="895"/>
        <end position="908"/>
    </location>
</feature>
<feature type="compositionally biased region" description="Basic and acidic residues" evidence="1">
    <location>
        <begin position="559"/>
        <end position="573"/>
    </location>
</feature>
<feature type="compositionally biased region" description="Polar residues" evidence="1">
    <location>
        <begin position="1806"/>
        <end position="1824"/>
    </location>
</feature>
<feature type="compositionally biased region" description="Basic and acidic residues" evidence="1">
    <location>
        <begin position="457"/>
        <end position="468"/>
    </location>
</feature>
<feature type="compositionally biased region" description="Basic and acidic residues" evidence="1">
    <location>
        <begin position="1216"/>
        <end position="1225"/>
    </location>
</feature>
<keyword evidence="3" id="KW-1185">Reference proteome</keyword>
<dbReference type="SUPFAM" id="SSF52833">
    <property type="entry name" value="Thioredoxin-like"/>
    <property type="match status" value="1"/>
</dbReference>
<feature type="compositionally biased region" description="Polar residues" evidence="1">
    <location>
        <begin position="1790"/>
        <end position="1799"/>
    </location>
</feature>
<feature type="compositionally biased region" description="Basic and acidic residues" evidence="1">
    <location>
        <begin position="431"/>
        <end position="447"/>
    </location>
</feature>
<feature type="compositionally biased region" description="Polar residues" evidence="1">
    <location>
        <begin position="859"/>
        <end position="871"/>
    </location>
</feature>
<feature type="compositionally biased region" description="Polar residues" evidence="1">
    <location>
        <begin position="1585"/>
        <end position="1671"/>
    </location>
</feature>
<feature type="compositionally biased region" description="Polar residues" evidence="1">
    <location>
        <begin position="545"/>
        <end position="558"/>
    </location>
</feature>
<feature type="region of interest" description="Disordered" evidence="1">
    <location>
        <begin position="1343"/>
        <end position="1379"/>
    </location>
</feature>
<feature type="compositionally biased region" description="Polar residues" evidence="1">
    <location>
        <begin position="1303"/>
        <end position="1323"/>
    </location>
</feature>
<evidence type="ECO:0000256" key="1">
    <source>
        <dbReference type="SAM" id="MobiDB-lite"/>
    </source>
</evidence>
<feature type="compositionally biased region" description="Polar residues" evidence="1">
    <location>
        <begin position="1352"/>
        <end position="1379"/>
    </location>
</feature>
<feature type="compositionally biased region" description="Low complexity" evidence="1">
    <location>
        <begin position="1004"/>
        <end position="1015"/>
    </location>
</feature>
<feature type="compositionally biased region" description="Low complexity" evidence="1">
    <location>
        <begin position="174"/>
        <end position="184"/>
    </location>
</feature>
<feature type="region of interest" description="Disordered" evidence="1">
    <location>
        <begin position="163"/>
        <end position="202"/>
    </location>
</feature>
<name>A0AAF0JE49_9BASI</name>
<feature type="compositionally biased region" description="Polar residues" evidence="1">
    <location>
        <begin position="331"/>
        <end position="346"/>
    </location>
</feature>
<sequence>MSAEVELFTTSILGNPVTRSRHERYVTVLSALKIPFVFHDLASDDEAKRRWRRRARDPRIPGLLVRDEWVGTFEEFEEAVEASQVRELLKVDAVADPQFSKWQPTSSDNKTGKASIPPAPTLMARPAQPTPSTRNLDADQMLSELLPPNSDVSDAEVDALLKELEKPLQRTPRRVFTPTTRSSSNTEPKPLSNQAAPQHARYNPEQRNLVQEAARAIGVDPTPRGPPPRIKLNHRPLQEILAERRSRQARTENNRKTEELFTSLGLNDTAIKDEEVDALLGESKSSLHPTNESSLPPTQSQQPEPKAESPQLTLAASKSATDNDDMRSGKRGSNSITREQQVSAKTPQGKDVRDGHRETKEDEQKPTSPGTKNDEQAESMFTVNDSPPINLEARDVQVDKSEAEAVQSSDASVRDAQRDEVSARVSPVEDVQSKDAQFEDAQLKDAQSEDAQIQNLHSKDDQSSKSETESSQSKDTQSRDAKPKDAPSIHSQAKDEQVASLQHKNSQSTGLIDSLPTNDVQDDVAHHEDLKSQNTQTEKFETNDSQKGASQVTDAQIESTHKEDSKMEEKPEGIIRNLPIEDATTKDSQSEDRKIGDSLTEGSQSKDPQTEEIHLKDSQSKDLQSKDSQTKESLADQPQTGNLQSTNVQSEDQHATNIQPTGSQSDNLPSASSQADVPHATPTTKQSLERTSLKDRLRKAVHKDESDISFSPTSSSSMQSNLPSAPERSREKVLSPSMEKTEIGLGTLEKASNPELQTADAKTSDIAKPRENDIETQTVVDIQKEPTNQSQIVESRSDIANSHRKLDADSSAQQDSFDQSDQALQSPATGETQSGDKVRSFHESQASNSLQVKDYIKTPTIQPTNATNPIDTTPGEKDASQSEPQAGISPLPQDSDSRSETVKHDKEAIQPSQPETTSAAAQIPRKKADAEATFSSEKMTKSESTDELTANLQNLKVADGASDLPPRESDIGQLMPAEPIKQLSSTQSKQDHSSDALPLESPPQVIQQQSQQKAQSLLEPDVQHTFNADQRQTLPAAESKKTDTLAETDSGKLDTLASADSKKTDTLAPADSGRTDSAIREPSSSSKRSAEEMPINPTPQTHPVRSTAHPHVHWESQNDMDEAVLAHPQDPISKPMNDTATVQHLPLPDEHAQDQLRRIRRSDSLKHGIRYLGAGASEESQRVALHQTLDRFSSLEAPILQRNPSEAAQDVQQEASETRSLRGDPDESTLPTDPSEEQHRIAQHQVVDRFSALEPALQLGTTSHSGDVQNRSSSPSSRQPTSSAEDLQRDQSPSQSSSVTSTANPGTEKQESIASTGLDQVSLSKHAEDHRIAEHQVLDRFSSLEPPLDYAGNQQVAPESSESRVNPTSIEQDSVQCSTAQPTVGFSDQEIDHGAETNLASSHEDDTSDDLERDRVPDLWVSDSGNHTRLPTHRSGLESDWDLQASDLSSSGDEPLRPPVGSSLRNTSQFADHSGQLPSKHTSQGSERTPTKQSTSSSPADESDSDYSQTDMLTEEQSDGEHSSPSSQPFNRSISSTLPAEPNQDAPANRDATDSVPELNSEMSSAAINDSPSSHVKKVREAGPGSNSNETQTTIGQQTSKQSVKPYDTTSLSKQTQTQNGKDQSQTITKDPDSVDSNAMATTEPSEQSIPESNSQADTLEQDSLQESFAGSVSHHEKELSQDASKSTLPSSTNANQAAKRSLSSENRLNETKGPTGPGLDHIAGSSKQSSMPGTDGTRADITRVDEPGADESRTDAPGVDKARADVPGADEPVADVPGVAMLGNHPRAPSTTATNQTELGRRAVSSVNSGRTPNDSARSASATQRERGHRKTLSAIMKEADAFLQEWTQQE</sequence>
<accession>A0AAF0JE49</accession>
<feature type="compositionally biased region" description="Basic and acidic residues" evidence="1">
    <location>
        <begin position="348"/>
        <end position="365"/>
    </location>
</feature>
<feature type="region of interest" description="Disordered" evidence="1">
    <location>
        <begin position="1198"/>
        <end position="1242"/>
    </location>
</feature>
<dbReference type="Proteomes" id="UP001214628">
    <property type="component" value="Chromosome 2"/>
</dbReference>
<feature type="compositionally biased region" description="Polar residues" evidence="1">
    <location>
        <begin position="100"/>
        <end position="109"/>
    </location>
</feature>
<proteinExistence type="predicted"/>
<dbReference type="InterPro" id="IPR036249">
    <property type="entry name" value="Thioredoxin-like_sf"/>
</dbReference>
<reference evidence="2" key="1">
    <citation type="submission" date="2023-02" db="EMBL/GenBank/DDBJ databases">
        <title>Mating type loci evolution in Malassezia.</title>
        <authorList>
            <person name="Coelho M.A."/>
        </authorList>
    </citation>
    <scope>NUCLEOTIDE SEQUENCE</scope>
    <source>
        <strain evidence="2">CBS 14136</strain>
    </source>
</reference>
<feature type="compositionally biased region" description="Polar residues" evidence="1">
    <location>
        <begin position="1561"/>
        <end position="1574"/>
    </location>
</feature>
<feature type="compositionally biased region" description="Polar residues" evidence="1">
    <location>
        <begin position="1260"/>
        <end position="1270"/>
    </location>
</feature>
<feature type="compositionally biased region" description="Polar residues" evidence="1">
    <location>
        <begin position="1024"/>
        <end position="1033"/>
    </location>
</feature>
<feature type="compositionally biased region" description="Basic and acidic residues" evidence="1">
    <location>
        <begin position="1738"/>
        <end position="1765"/>
    </location>
</feature>
<dbReference type="PROSITE" id="PS51354">
    <property type="entry name" value="GLUTAREDOXIN_2"/>
    <property type="match status" value="1"/>
</dbReference>
<feature type="compositionally biased region" description="Basic and acidic residues" evidence="1">
    <location>
        <begin position="412"/>
        <end position="422"/>
    </location>
</feature>
<feature type="compositionally biased region" description="Polar residues" evidence="1">
    <location>
        <begin position="1463"/>
        <end position="1493"/>
    </location>
</feature>
<feature type="compositionally biased region" description="Polar residues" evidence="1">
    <location>
        <begin position="775"/>
        <end position="800"/>
    </location>
</feature>
<feature type="compositionally biased region" description="Low complexity" evidence="1">
    <location>
        <begin position="708"/>
        <end position="726"/>
    </location>
</feature>
<feature type="region of interest" description="Disordered" evidence="1">
    <location>
        <begin position="1392"/>
        <end position="1831"/>
    </location>
</feature>
<dbReference type="InterPro" id="IPR006993">
    <property type="entry name" value="Glut_rich_SH3-bd"/>
</dbReference>
<feature type="region of interest" description="Disordered" evidence="1">
    <location>
        <begin position="284"/>
        <end position="1116"/>
    </location>
</feature>
<feature type="compositionally biased region" description="Polar residues" evidence="1">
    <location>
        <begin position="636"/>
        <end position="686"/>
    </location>
</feature>
<feature type="compositionally biased region" description="Polar residues" evidence="1">
    <location>
        <begin position="1682"/>
        <end position="1707"/>
    </location>
</feature>
<feature type="compositionally biased region" description="Low complexity" evidence="1">
    <location>
        <begin position="1271"/>
        <end position="1283"/>
    </location>
</feature>
<evidence type="ECO:0000313" key="3">
    <source>
        <dbReference type="Proteomes" id="UP001214628"/>
    </source>
</evidence>
<feature type="compositionally biased region" description="Basic and acidic residues" evidence="1">
    <location>
        <begin position="392"/>
        <end position="403"/>
    </location>
</feature>
<feature type="compositionally biased region" description="Low complexity" evidence="1">
    <location>
        <begin position="1291"/>
        <end position="1302"/>
    </location>
</feature>
<feature type="compositionally biased region" description="Basic and acidic residues" evidence="1">
    <location>
        <begin position="608"/>
        <end position="634"/>
    </location>
</feature>
<feature type="compositionally biased region" description="Polar residues" evidence="1">
    <location>
        <begin position="284"/>
        <end position="303"/>
    </location>
</feature>
<feature type="compositionally biased region" description="Polar residues" evidence="1">
    <location>
        <begin position="310"/>
        <end position="320"/>
    </location>
</feature>
<organism evidence="2 3">
    <name type="scientific">Malassezia psittaci</name>
    <dbReference type="NCBI Taxonomy" id="1821823"/>
    <lineage>
        <taxon>Eukaryota</taxon>
        <taxon>Fungi</taxon>
        <taxon>Dikarya</taxon>
        <taxon>Basidiomycota</taxon>
        <taxon>Ustilaginomycotina</taxon>
        <taxon>Malasseziomycetes</taxon>
        <taxon>Malasseziales</taxon>
        <taxon>Malasseziaceae</taxon>
        <taxon>Malassezia</taxon>
    </lineage>
</organism>
<dbReference type="EMBL" id="CP118376">
    <property type="protein sequence ID" value="WFD43185.1"/>
    <property type="molecule type" value="Genomic_DNA"/>
</dbReference>
<feature type="compositionally biased region" description="Polar residues" evidence="1">
    <location>
        <begin position="910"/>
        <end position="920"/>
    </location>
</feature>
<feature type="region of interest" description="Disordered" evidence="1">
    <location>
        <begin position="99"/>
        <end position="135"/>
    </location>
</feature>